<evidence type="ECO:0000256" key="6">
    <source>
        <dbReference type="ARBA" id="ARBA00022989"/>
    </source>
</evidence>
<dbReference type="PROSITE" id="PS50893">
    <property type="entry name" value="ABC_TRANSPORTER_2"/>
    <property type="match status" value="2"/>
</dbReference>
<dbReference type="InterPro" id="IPR027417">
    <property type="entry name" value="P-loop_NTPase"/>
</dbReference>
<dbReference type="CDD" id="cd03250">
    <property type="entry name" value="ABCC_MRP_domain1"/>
    <property type="match status" value="1"/>
</dbReference>
<evidence type="ECO:0000259" key="10">
    <source>
        <dbReference type="PROSITE" id="PS50893"/>
    </source>
</evidence>
<feature type="domain" description="ABC transporter" evidence="10">
    <location>
        <begin position="1246"/>
        <end position="1510"/>
    </location>
</feature>
<dbReference type="PANTHER" id="PTHR24223">
    <property type="entry name" value="ATP-BINDING CASSETTE SUB-FAMILY C"/>
    <property type="match status" value="1"/>
</dbReference>
<feature type="transmembrane region" description="Helical" evidence="9">
    <location>
        <begin position="914"/>
        <end position="939"/>
    </location>
</feature>
<feature type="transmembrane region" description="Helical" evidence="9">
    <location>
        <begin position="62"/>
        <end position="81"/>
    </location>
</feature>
<dbReference type="InterPro" id="IPR003439">
    <property type="entry name" value="ABC_transporter-like_ATP-bd"/>
</dbReference>
<keyword evidence="7 9" id="KW-0472">Membrane</keyword>
<comment type="subcellular location">
    <subcellularLocation>
        <location evidence="1">Membrane</location>
    </subcellularLocation>
</comment>
<comment type="caution">
    <text evidence="12">The sequence shown here is derived from an EMBL/GenBank/DDBJ whole genome shotgun (WGS) entry which is preliminary data.</text>
</comment>
<feature type="domain" description="ABC transporter" evidence="10">
    <location>
        <begin position="627"/>
        <end position="850"/>
    </location>
</feature>
<dbReference type="CDD" id="cd03244">
    <property type="entry name" value="ABCC_MRP_domain2"/>
    <property type="match status" value="1"/>
</dbReference>
<dbReference type="PROSITE" id="PS00211">
    <property type="entry name" value="ABC_TRANSPORTER_1"/>
    <property type="match status" value="2"/>
</dbReference>
<gene>
    <name evidence="12" type="ORF">Cpir12675_005046</name>
</gene>
<feature type="transmembrane region" description="Helical" evidence="9">
    <location>
        <begin position="572"/>
        <end position="589"/>
    </location>
</feature>
<dbReference type="PANTHER" id="PTHR24223:SF356">
    <property type="entry name" value="ATP-BINDING CASSETTE TRANSPORTER ABC4"/>
    <property type="match status" value="1"/>
</dbReference>
<evidence type="ECO:0008006" key="14">
    <source>
        <dbReference type="Google" id="ProtNLM"/>
    </source>
</evidence>
<reference evidence="12 13" key="1">
    <citation type="journal article" date="2024" name="IMA Fungus">
        <title>IMA Genome - F19 : A genome assembly and annotation guide to empower mycologists, including annotated draft genome sequences of Ceratocystis pirilliformis, Diaporthe australafricana, Fusarium ophioides, Paecilomyces lecythidis, and Sporothrix stenoceras.</title>
        <authorList>
            <person name="Aylward J."/>
            <person name="Wilson A.M."/>
            <person name="Visagie C.M."/>
            <person name="Spraker J."/>
            <person name="Barnes I."/>
            <person name="Buitendag C."/>
            <person name="Ceriani C."/>
            <person name="Del Mar Angel L."/>
            <person name="du Plessis D."/>
            <person name="Fuchs T."/>
            <person name="Gasser K."/>
            <person name="Kramer D."/>
            <person name="Li W."/>
            <person name="Munsamy K."/>
            <person name="Piso A."/>
            <person name="Price J.L."/>
            <person name="Sonnekus B."/>
            <person name="Thomas C."/>
            <person name="van der Nest A."/>
            <person name="van Dijk A."/>
            <person name="van Heerden A."/>
            <person name="van Vuuren N."/>
            <person name="Yilmaz N."/>
            <person name="Duong T.A."/>
            <person name="van der Merwe N.A."/>
            <person name="Wingfield M.J."/>
            <person name="Wingfield B.D."/>
        </authorList>
    </citation>
    <scope>NUCLEOTIDE SEQUENCE [LARGE SCALE GENOMIC DNA]</scope>
    <source>
        <strain evidence="12 13">CMW 12675</strain>
    </source>
</reference>
<dbReference type="SMART" id="SM00382">
    <property type="entry name" value="AAA"/>
    <property type="match status" value="2"/>
</dbReference>
<evidence type="ECO:0000256" key="8">
    <source>
        <dbReference type="SAM" id="MobiDB-lite"/>
    </source>
</evidence>
<keyword evidence="4" id="KW-0547">Nucleotide-binding</keyword>
<keyword evidence="3 9" id="KW-0812">Transmembrane</keyword>
<keyword evidence="13" id="KW-1185">Reference proteome</keyword>
<keyword evidence="2" id="KW-0813">Transport</keyword>
<evidence type="ECO:0000256" key="7">
    <source>
        <dbReference type="ARBA" id="ARBA00023136"/>
    </source>
</evidence>
<dbReference type="CDD" id="cd18604">
    <property type="entry name" value="ABC_6TM_VMR1_D2_like"/>
    <property type="match status" value="1"/>
</dbReference>
<feature type="region of interest" description="Disordered" evidence="8">
    <location>
        <begin position="842"/>
        <end position="892"/>
    </location>
</feature>
<feature type="transmembrane region" description="Helical" evidence="9">
    <location>
        <begin position="160"/>
        <end position="178"/>
    </location>
</feature>
<dbReference type="InterPro" id="IPR003593">
    <property type="entry name" value="AAA+_ATPase"/>
</dbReference>
<feature type="transmembrane region" description="Helical" evidence="9">
    <location>
        <begin position="102"/>
        <end position="124"/>
    </location>
</feature>
<feature type="transmembrane region" description="Helical" evidence="9">
    <location>
        <begin position="1050"/>
        <end position="1072"/>
    </location>
</feature>
<evidence type="ECO:0000256" key="3">
    <source>
        <dbReference type="ARBA" id="ARBA00022692"/>
    </source>
</evidence>
<dbReference type="InterPro" id="IPR036640">
    <property type="entry name" value="ABC1_TM_sf"/>
</dbReference>
<organism evidence="12 13">
    <name type="scientific">Ceratocystis pirilliformis</name>
    <dbReference type="NCBI Taxonomy" id="259994"/>
    <lineage>
        <taxon>Eukaryota</taxon>
        <taxon>Fungi</taxon>
        <taxon>Dikarya</taxon>
        <taxon>Ascomycota</taxon>
        <taxon>Pezizomycotina</taxon>
        <taxon>Sordariomycetes</taxon>
        <taxon>Hypocreomycetidae</taxon>
        <taxon>Microascales</taxon>
        <taxon>Ceratocystidaceae</taxon>
        <taxon>Ceratocystis</taxon>
    </lineage>
</organism>
<dbReference type="InterPro" id="IPR050173">
    <property type="entry name" value="ABC_transporter_C-like"/>
</dbReference>
<feature type="transmembrane region" description="Helical" evidence="9">
    <location>
        <begin position="24"/>
        <end position="50"/>
    </location>
</feature>
<feature type="transmembrane region" description="Helical" evidence="9">
    <location>
        <begin position="462"/>
        <end position="482"/>
    </location>
</feature>
<name>A0ABR3YV73_9PEZI</name>
<dbReference type="InterPro" id="IPR011527">
    <property type="entry name" value="ABC1_TM_dom"/>
</dbReference>
<evidence type="ECO:0000256" key="9">
    <source>
        <dbReference type="SAM" id="Phobius"/>
    </source>
</evidence>
<keyword evidence="6 9" id="KW-1133">Transmembrane helix</keyword>
<feature type="transmembrane region" description="Helical" evidence="9">
    <location>
        <begin position="435"/>
        <end position="456"/>
    </location>
</feature>
<dbReference type="SUPFAM" id="SSF90123">
    <property type="entry name" value="ABC transporter transmembrane region"/>
    <property type="match status" value="2"/>
</dbReference>
<feature type="domain" description="ABC transmembrane type-1" evidence="11">
    <location>
        <begin position="311"/>
        <end position="601"/>
    </location>
</feature>
<evidence type="ECO:0000313" key="13">
    <source>
        <dbReference type="Proteomes" id="UP001583280"/>
    </source>
</evidence>
<dbReference type="PROSITE" id="PS50929">
    <property type="entry name" value="ABC_TM1F"/>
    <property type="match status" value="2"/>
</dbReference>
<proteinExistence type="predicted"/>
<evidence type="ECO:0000256" key="5">
    <source>
        <dbReference type="ARBA" id="ARBA00022840"/>
    </source>
</evidence>
<keyword evidence="5" id="KW-0067">ATP-binding</keyword>
<feature type="transmembrane region" description="Helical" evidence="9">
    <location>
        <begin position="349"/>
        <end position="370"/>
    </location>
</feature>
<evidence type="ECO:0000256" key="2">
    <source>
        <dbReference type="ARBA" id="ARBA00022448"/>
    </source>
</evidence>
<evidence type="ECO:0000259" key="11">
    <source>
        <dbReference type="PROSITE" id="PS50929"/>
    </source>
</evidence>
<dbReference type="Pfam" id="PF00664">
    <property type="entry name" value="ABC_membrane"/>
    <property type="match status" value="2"/>
</dbReference>
<feature type="transmembrane region" description="Helical" evidence="9">
    <location>
        <begin position="951"/>
        <end position="976"/>
    </location>
</feature>
<feature type="transmembrane region" description="Helical" evidence="9">
    <location>
        <begin position="546"/>
        <end position="566"/>
    </location>
</feature>
<sequence>MPRNHSTLITSLSTRMQALIKSRALSISTVPSYTTHLITWLILTLFSIRWLDSAHNLGSSGILQYGLVAVSLIAISATRLHRLLYSGSSDTQDLAKYRKTSIVYEISAQAARAAAATFFIISAYDNKDEISTAIAATYAFGVSITRLIPNVRWQQTALHHANFVTSLLTMIVLIATWLPCIQTRISCRLNSPSSHGLICLAAAACVSFITPRTWVPPPELIESPAYTQELADNLRPSPEETCSWFSYYCSYDFVTPLIIKGWHGSLKKDHIPQVPWYDDPDVLLPKVKASRAWGKGTTWTVIHYMKTELSLMVLWTMIYNLAELVAPFGLYHLLAYIDDPSKAIIRPWTWILIMSAGPLLRSFAFQQYVFTSTRLVVRIKSGLTQELYHLALNSMEIEVEDTALDGTKKIINATGRLATLIASDIEALYRCRDTIMVLVSLPTGSLGAMIGLYLIVGWPAVVGIGVLIASPPIMVVLVHRMLKYQMVVRKAQDSRMSLVSEYLTLIKAIKFFAWEDHALEKIQAARQPEQNALWTISIIDAIMRQVSSLSGFFSLFSMFCLLTVVVGKPLTASIAFTTITLTFSLKHNLNRIGYISKNITSAMIAVRRLDSHFEKSRPLEKYPEGPTRLVNATFRRTPTATFNLKDISVDFVENGLNVVIGHSGSGKSTLLLGILGETVKESGNVTRPRNAGYASQSSWLQNATIKENILFASPMEQVRYDRVVAACCLEEDLAELPDGDSTVIGENGTSLSGGQRARVALARALYSKTSLLLLDDIFSALDARTAASLWERCFCSDMLISRTVILVTQIPWLAEQADLVVSLESGNIKSIEPHIGVTRRPISSLKDLGGSSSGTPSETERTIDEEGAPNTVGKKFTPADDNKNEDEVDSELNASKSSGRNLTYRYVRYYRHGVLFLFCLFFTVLALGLSTATNLWLVFWTRENEDSMSRLPYYIGIFALLSIMDSVFNMVSAISYKFSFWFTARQIHQELTQALLGVSMDWYSNVPIGRVINRFSRDISSMDSTLPGQLEVVIYLAVEMLYQLASISSIMPIFIVPAAITCCAGMVVGEMYTRTAVTARRIESSSQSPVFSQFSDTLAGLPIVRAQAGMVTEFCRTLAQRLRLWTSSAEVTLNCNRWVGVRVDLATSLVSLGAGVIALWKTGTVSASLVGFSLTSASTLSGSILYLVRYTNDLEVELQSFDRLLEYTSLPLETKDDKPYPEEGEYTDDPAHVIPRNWPRAGDIEFRNATIRYTKDSQDVLTDISLKFKAGERVAIVGRTGSGKSTIVASLLRFTEIVSGQILYDGVDITKVPRKKLREALTIIPQEAVLFTGTIKSNLDPTNTIPEANLQKAVDACKTLASFQSGSQDMIDSSLDDETTETETDVRVLAEGDAEKRLSLDTQVVAKGENFSHGQRQVISLIRAFVRDSQLMLLDEATASMDYETDKGIQEVLRAELCGSNRTMVTIAHRLRTIIDYDTIVVMGAGRVLESGSPKELYQAEGQFYDMVQHSGEKEDLEAILG</sequence>
<dbReference type="CDD" id="cd18596">
    <property type="entry name" value="ABC_6TM_VMR1_D1_like"/>
    <property type="match status" value="1"/>
</dbReference>
<feature type="domain" description="ABC transmembrane type-1" evidence="11">
    <location>
        <begin position="917"/>
        <end position="1195"/>
    </location>
</feature>
<evidence type="ECO:0000313" key="12">
    <source>
        <dbReference type="EMBL" id="KAL1891229.1"/>
    </source>
</evidence>
<protein>
    <recommendedName>
        <fullName evidence="14">ATP-binding cassette transporter abc4</fullName>
    </recommendedName>
</protein>
<dbReference type="InterPro" id="IPR017871">
    <property type="entry name" value="ABC_transporter-like_CS"/>
</dbReference>
<dbReference type="SUPFAM" id="SSF52540">
    <property type="entry name" value="P-loop containing nucleoside triphosphate hydrolases"/>
    <property type="match status" value="2"/>
</dbReference>
<evidence type="ECO:0000256" key="1">
    <source>
        <dbReference type="ARBA" id="ARBA00004370"/>
    </source>
</evidence>
<dbReference type="Gene3D" id="3.40.50.300">
    <property type="entry name" value="P-loop containing nucleotide triphosphate hydrolases"/>
    <property type="match status" value="2"/>
</dbReference>
<dbReference type="Gene3D" id="1.20.1560.10">
    <property type="entry name" value="ABC transporter type 1, transmembrane domain"/>
    <property type="match status" value="2"/>
</dbReference>
<evidence type="ECO:0000256" key="4">
    <source>
        <dbReference type="ARBA" id="ARBA00022741"/>
    </source>
</evidence>
<dbReference type="EMBL" id="JAWDJO010000159">
    <property type="protein sequence ID" value="KAL1891229.1"/>
    <property type="molecule type" value="Genomic_DNA"/>
</dbReference>
<accession>A0ABR3YV73</accession>
<dbReference type="Pfam" id="PF00005">
    <property type="entry name" value="ABC_tran"/>
    <property type="match status" value="2"/>
</dbReference>
<dbReference type="Proteomes" id="UP001583280">
    <property type="component" value="Unassembled WGS sequence"/>
</dbReference>
<feature type="transmembrane region" description="Helical" evidence="9">
    <location>
        <begin position="313"/>
        <end position="337"/>
    </location>
</feature>